<sequence length="226" mass="25646">MSAYEILTARGVTRLCHFTKFQSLTHIIPSADGILASSSIRQDTKNVTDTARYDGELDYVCCSVQYPNSWFLKKAMQNNTDKIFKDWVVLYVDLSILKYKSAKFCPCNASKSYGTHIDDRMENIDSIFATSIPTFAYPRSPQMLASCPTDGQAEILIRDSIPREYIIGMAVGNEEVAKRIYGMLKMYGMEQIPLYIAPDVVMPNWSSMIKNGRRPIETQCGWSEEE</sequence>
<dbReference type="GO" id="GO:0016757">
    <property type="term" value="F:glycosyltransferase activity"/>
    <property type="evidence" value="ECO:0007669"/>
    <property type="project" value="UniProtKB-KW"/>
</dbReference>
<keyword evidence="9" id="KW-1185">Reference proteome</keyword>
<dbReference type="STRING" id="871963.Desdi_1706"/>
<dbReference type="Pfam" id="PF14487">
    <property type="entry name" value="DarT"/>
    <property type="match status" value="1"/>
</dbReference>
<dbReference type="PROSITE" id="PS52018">
    <property type="entry name" value="DART"/>
    <property type="match status" value="1"/>
</dbReference>
<keyword evidence="2" id="KW-0328">Glycosyltransferase</keyword>
<dbReference type="GO" id="GO:0016779">
    <property type="term" value="F:nucleotidyltransferase activity"/>
    <property type="evidence" value="ECO:0007669"/>
    <property type="project" value="UniProtKB-KW"/>
</dbReference>
<evidence type="ECO:0000256" key="1">
    <source>
        <dbReference type="ARBA" id="ARBA00022649"/>
    </source>
</evidence>
<evidence type="ECO:0000256" key="3">
    <source>
        <dbReference type="ARBA" id="ARBA00022679"/>
    </source>
</evidence>
<dbReference type="GO" id="GO:0003677">
    <property type="term" value="F:DNA binding"/>
    <property type="evidence" value="ECO:0007669"/>
    <property type="project" value="UniProtKB-UniRule"/>
</dbReference>
<evidence type="ECO:0000259" key="7">
    <source>
        <dbReference type="PROSITE" id="PS52018"/>
    </source>
</evidence>
<keyword evidence="4" id="KW-0548">Nucleotidyltransferase</keyword>
<evidence type="ECO:0000313" key="9">
    <source>
        <dbReference type="Proteomes" id="UP000010797"/>
    </source>
</evidence>
<keyword evidence="5 6" id="KW-0238">DNA-binding</keyword>
<feature type="domain" description="DarT" evidence="7">
    <location>
        <begin position="13"/>
        <end position="207"/>
    </location>
</feature>
<organism evidence="8 9">
    <name type="scientific">Desulfitobacterium dichloroeliminans (strain LMG P-21439 / DCA1)</name>
    <dbReference type="NCBI Taxonomy" id="871963"/>
    <lineage>
        <taxon>Bacteria</taxon>
        <taxon>Bacillati</taxon>
        <taxon>Bacillota</taxon>
        <taxon>Clostridia</taxon>
        <taxon>Eubacteriales</taxon>
        <taxon>Desulfitobacteriaceae</taxon>
        <taxon>Desulfitobacterium</taxon>
    </lineage>
</organism>
<dbReference type="KEGG" id="ddl:Desdi_1706"/>
<comment type="similarity">
    <text evidence="6">Belongs to the DarT ADP-ribosyltransferase family.</text>
</comment>
<dbReference type="EMBL" id="CP003344">
    <property type="protein sequence ID" value="AGA69182.1"/>
    <property type="molecule type" value="Genomic_DNA"/>
</dbReference>
<evidence type="ECO:0000256" key="6">
    <source>
        <dbReference type="PROSITE-ProRule" id="PRU01362"/>
    </source>
</evidence>
<dbReference type="RefSeq" id="WP_015262172.1">
    <property type="nucleotide sequence ID" value="NC_019903.1"/>
</dbReference>
<proteinExistence type="inferred from homology"/>
<dbReference type="OrthoDB" id="2052979at2"/>
<keyword evidence="3" id="KW-0808">Transferase</keyword>
<protein>
    <recommendedName>
        <fullName evidence="7">DarT domain-containing protein</fullName>
    </recommendedName>
</protein>
<evidence type="ECO:0000256" key="2">
    <source>
        <dbReference type="ARBA" id="ARBA00022676"/>
    </source>
</evidence>
<evidence type="ECO:0000256" key="5">
    <source>
        <dbReference type="ARBA" id="ARBA00023125"/>
    </source>
</evidence>
<evidence type="ECO:0000313" key="8">
    <source>
        <dbReference type="EMBL" id="AGA69182.1"/>
    </source>
</evidence>
<dbReference type="HOGENOM" id="CLU_088931_0_0_9"/>
<name>L0F7L7_DESDL</name>
<dbReference type="eggNOG" id="ENOG502Z8TZ">
    <property type="taxonomic scope" value="Bacteria"/>
</dbReference>
<gene>
    <name evidence="8" type="ordered locus">Desdi_1706</name>
</gene>
<reference evidence="9" key="1">
    <citation type="submission" date="2012-02" db="EMBL/GenBank/DDBJ databases">
        <title>Complete sequence of Desulfitobacterium dichloroeliminans LMG P-21439.</title>
        <authorList>
            <person name="Lucas S."/>
            <person name="Han J."/>
            <person name="Lapidus A."/>
            <person name="Cheng J.-F."/>
            <person name="Goodwin L."/>
            <person name="Pitluck S."/>
            <person name="Peters L."/>
            <person name="Ovchinnikova G."/>
            <person name="Teshima H."/>
            <person name="Detter J.C."/>
            <person name="Han C."/>
            <person name="Tapia R."/>
            <person name="Land M."/>
            <person name="Hauser L."/>
            <person name="Kyrpides N."/>
            <person name="Ivanova N."/>
            <person name="Pagani I."/>
            <person name="Kruse T."/>
            <person name="de Vos W.M."/>
            <person name="Boon N."/>
            <person name="Smidt H."/>
            <person name="Woyke T."/>
        </authorList>
    </citation>
    <scope>NUCLEOTIDE SEQUENCE [LARGE SCALE GENOMIC DNA]</scope>
    <source>
        <strain evidence="9">LMG P-21439 / DCA1</strain>
    </source>
</reference>
<evidence type="ECO:0000256" key="4">
    <source>
        <dbReference type="ARBA" id="ARBA00022695"/>
    </source>
</evidence>
<dbReference type="Proteomes" id="UP000010797">
    <property type="component" value="Chromosome"/>
</dbReference>
<dbReference type="AlphaFoldDB" id="L0F7L7"/>
<comment type="caution">
    <text evidence="6">Lacks conserved residue(s) required for the propagation of feature annotation.</text>
</comment>
<accession>L0F7L7</accession>
<dbReference type="InterPro" id="IPR029494">
    <property type="entry name" value="DarT"/>
</dbReference>
<keyword evidence="1 6" id="KW-1277">Toxin-antitoxin system</keyword>